<evidence type="ECO:0000256" key="1">
    <source>
        <dbReference type="SAM" id="MobiDB-lite"/>
    </source>
</evidence>
<sequence length="377" mass="41525">MSPRAASPLKDDRSTKRSKTATPTPQDMLPDKIAEIVSGGDGILVLNGMAAAPATSIGLRVSTHALSLASPVFGDEIARHKPPQPNADATTSETIISLPGEDADAMLLLCHILHLQNDKLPTRIAPSLLLRLGALARKYECVVAAGRATVYWFDNLYFADDPGNIWEIIEAAYLWDEAIFFARFTSMWVLRQLMNSKGIAAATTIETQKLAWVLSERLGTVQSDVRNEIDNLIETCAFTFSKGASHYIDYAAGLSPTTSETPSGKSTHCVVDAEGAKDYLGAIRDAGIWPSTCWSWFDEGADKHITVGELVEKIKVFREPPYDDCDRCAGCFYVKENFTEELERVQEKHAKRLWGQCLDCYKAGGTEQGECRYQHAK</sequence>
<evidence type="ECO:0008006" key="4">
    <source>
        <dbReference type="Google" id="ProtNLM"/>
    </source>
</evidence>
<dbReference type="AlphaFoldDB" id="A0AAJ0DIH1"/>
<proteinExistence type="predicted"/>
<dbReference type="EMBL" id="JAWDJX010000029">
    <property type="protein sequence ID" value="KAK3050839.1"/>
    <property type="molecule type" value="Genomic_DNA"/>
</dbReference>
<reference evidence="2" key="1">
    <citation type="submission" date="2023-04" db="EMBL/GenBank/DDBJ databases">
        <title>Black Yeasts Isolated from many extreme environments.</title>
        <authorList>
            <person name="Coleine C."/>
            <person name="Stajich J.E."/>
            <person name="Selbmann L."/>
        </authorList>
    </citation>
    <scope>NUCLEOTIDE SEQUENCE</scope>
    <source>
        <strain evidence="2">CCFEE 5312</strain>
    </source>
</reference>
<name>A0AAJ0DIH1_9PEZI</name>
<gene>
    <name evidence="2" type="ORF">LTR09_007916</name>
</gene>
<keyword evidence="3" id="KW-1185">Reference proteome</keyword>
<feature type="region of interest" description="Disordered" evidence="1">
    <location>
        <begin position="1"/>
        <end position="28"/>
    </location>
</feature>
<comment type="caution">
    <text evidence="2">The sequence shown here is derived from an EMBL/GenBank/DDBJ whole genome shotgun (WGS) entry which is preliminary data.</text>
</comment>
<evidence type="ECO:0000313" key="2">
    <source>
        <dbReference type="EMBL" id="KAK3050839.1"/>
    </source>
</evidence>
<evidence type="ECO:0000313" key="3">
    <source>
        <dbReference type="Proteomes" id="UP001271007"/>
    </source>
</evidence>
<accession>A0AAJ0DIH1</accession>
<dbReference type="Proteomes" id="UP001271007">
    <property type="component" value="Unassembled WGS sequence"/>
</dbReference>
<protein>
    <recommendedName>
        <fullName evidence="4">BTB domain-containing protein</fullName>
    </recommendedName>
</protein>
<organism evidence="2 3">
    <name type="scientific">Extremus antarcticus</name>
    <dbReference type="NCBI Taxonomy" id="702011"/>
    <lineage>
        <taxon>Eukaryota</taxon>
        <taxon>Fungi</taxon>
        <taxon>Dikarya</taxon>
        <taxon>Ascomycota</taxon>
        <taxon>Pezizomycotina</taxon>
        <taxon>Dothideomycetes</taxon>
        <taxon>Dothideomycetidae</taxon>
        <taxon>Mycosphaerellales</taxon>
        <taxon>Extremaceae</taxon>
        <taxon>Extremus</taxon>
    </lineage>
</organism>